<evidence type="ECO:0000256" key="1">
    <source>
        <dbReference type="SAM" id="MobiDB-lite"/>
    </source>
</evidence>
<gene>
    <name evidence="3" type="primary">APOLD1</name>
</gene>
<feature type="non-terminal residue" evidence="3">
    <location>
        <position position="1"/>
    </location>
</feature>
<protein>
    <submittedName>
        <fullName evidence="3">Apolipoprotein L domain containing 1</fullName>
    </submittedName>
</protein>
<sequence length="60" mass="6381">SSVKLSAFVLLLCFDSTPSMNVIRRDDGSSAAAAVVPPKPSEEELGNPITHSQNRQDPTV</sequence>
<keyword evidence="3" id="KW-0449">Lipoprotein</keyword>
<reference evidence="3" key="1">
    <citation type="submission" date="2016-05" db="EMBL/GenBank/DDBJ databases">
        <authorList>
            <person name="Lavstsen T."/>
            <person name="Jespersen J.S."/>
        </authorList>
    </citation>
    <scope>NUCLEOTIDE SEQUENCE</scope>
    <source>
        <tissue evidence="3">Brain</tissue>
    </source>
</reference>
<organism evidence="3">
    <name type="scientific">Nothobranchius kadleci</name>
    <name type="common">African annual killifish</name>
    <dbReference type="NCBI Taxonomy" id="1051664"/>
    <lineage>
        <taxon>Eukaryota</taxon>
        <taxon>Metazoa</taxon>
        <taxon>Chordata</taxon>
        <taxon>Craniata</taxon>
        <taxon>Vertebrata</taxon>
        <taxon>Euteleostomi</taxon>
        <taxon>Actinopterygii</taxon>
        <taxon>Neopterygii</taxon>
        <taxon>Teleostei</taxon>
        <taxon>Neoteleostei</taxon>
        <taxon>Acanthomorphata</taxon>
        <taxon>Ovalentaria</taxon>
        <taxon>Atherinomorphae</taxon>
        <taxon>Cyprinodontiformes</taxon>
        <taxon>Nothobranchiidae</taxon>
        <taxon>Nothobranchius</taxon>
    </lineage>
</organism>
<feature type="chain" id="PRO_5008367877" evidence="2">
    <location>
        <begin position="20"/>
        <end position="60"/>
    </location>
</feature>
<reference evidence="3" key="2">
    <citation type="submission" date="2016-06" db="EMBL/GenBank/DDBJ databases">
        <title>The genome of a short-lived fish provides insights into sex chromosome evolution and the genetic control of aging.</title>
        <authorList>
            <person name="Reichwald K."/>
            <person name="Felder M."/>
            <person name="Petzold A."/>
            <person name="Koch P."/>
            <person name="Groth M."/>
            <person name="Platzer M."/>
        </authorList>
    </citation>
    <scope>NUCLEOTIDE SEQUENCE</scope>
    <source>
        <tissue evidence="3">Brain</tissue>
    </source>
</reference>
<evidence type="ECO:0000313" key="3">
    <source>
        <dbReference type="EMBL" id="SBP82689.1"/>
    </source>
</evidence>
<feature type="non-terminal residue" evidence="3">
    <location>
        <position position="60"/>
    </location>
</feature>
<feature type="signal peptide" evidence="2">
    <location>
        <begin position="1"/>
        <end position="19"/>
    </location>
</feature>
<proteinExistence type="predicted"/>
<name>A0A1A8CSF5_NOTKA</name>
<feature type="compositionally biased region" description="Polar residues" evidence="1">
    <location>
        <begin position="49"/>
        <end position="60"/>
    </location>
</feature>
<accession>A0A1A8CSF5</accession>
<dbReference type="AlphaFoldDB" id="A0A1A8CSF5"/>
<feature type="region of interest" description="Disordered" evidence="1">
    <location>
        <begin position="30"/>
        <end position="60"/>
    </location>
</feature>
<evidence type="ECO:0000256" key="2">
    <source>
        <dbReference type="SAM" id="SignalP"/>
    </source>
</evidence>
<keyword evidence="2" id="KW-0732">Signal</keyword>
<dbReference type="EMBL" id="HADZ01018748">
    <property type="protein sequence ID" value="SBP82689.1"/>
    <property type="molecule type" value="Transcribed_RNA"/>
</dbReference>